<feature type="transmembrane region" description="Helical" evidence="8">
    <location>
        <begin position="395"/>
        <end position="421"/>
    </location>
</feature>
<keyword evidence="4 8" id="KW-0812">Transmembrane</keyword>
<dbReference type="GO" id="GO:0022857">
    <property type="term" value="F:transmembrane transporter activity"/>
    <property type="evidence" value="ECO:0007669"/>
    <property type="project" value="InterPro"/>
</dbReference>
<dbReference type="PANTHER" id="PTHR23502:SF135">
    <property type="entry name" value="MAJOR FACILITATOR SUPERFAMILY (MFS) PROFILE DOMAIN-CONTAINING PROTEIN-RELATED"/>
    <property type="match status" value="1"/>
</dbReference>
<keyword evidence="5 8" id="KW-1133">Transmembrane helix</keyword>
<evidence type="ECO:0000259" key="9">
    <source>
        <dbReference type="PROSITE" id="PS50850"/>
    </source>
</evidence>
<feature type="domain" description="Major facilitator superfamily (MFS) profile" evidence="9">
    <location>
        <begin position="53"/>
        <end position="488"/>
    </location>
</feature>
<dbReference type="SUPFAM" id="SSF103473">
    <property type="entry name" value="MFS general substrate transporter"/>
    <property type="match status" value="1"/>
</dbReference>
<dbReference type="EMBL" id="KZ852050">
    <property type="protein sequence ID" value="RDH32455.1"/>
    <property type="molecule type" value="Genomic_DNA"/>
</dbReference>
<feature type="transmembrane region" description="Helical" evidence="8">
    <location>
        <begin position="208"/>
        <end position="228"/>
    </location>
</feature>
<gene>
    <name evidence="10" type="ORF">BDQ94DRAFT_160051</name>
</gene>
<sequence>MVSKEDIETAITSTSLEAGMLDDKPNENNIIDWDGPQDPENPHNWPERKRWAHVIVVALISLVMNMAPTMCAPGINEVLSTFNIQSSTISTLAVTLYVLGLAMGPMFMSSLSEVFGRLPVYHLANLFFVAFVIGNALSQNIATFMICRFISGCAGGTPMALGGGTIADVTTIQQRAVAMSLYSLGPMAGPVLGPLIGGFVASNLTWRWTFYLLAIFSGTIGLASLLVMRETHPKIILERKAARLRKATGNPHLRSKLSNPKPVHQLLLQALTRPTKLLFRSPILLIISIYMALIFGLMYLLFTTFTDVFETQYGFTTATSGLVYLGLGVSLVTCMFIAKPLGERLTAYHFMKTGDDDTQQQHRAEYRLLPMIYFSPCVAIGLFIYGWTVYYKVHWIVPIIGTSVIGFGSFFVMMSAQLYLIDLFGSSASASALAANNVLRFICSTFLPLAGPAMYRSLGYGWGNTLLGVLALGFLPAPVVFYRYGGWMHARMGGGIDPCK</sequence>
<evidence type="ECO:0000256" key="2">
    <source>
        <dbReference type="ARBA" id="ARBA00008335"/>
    </source>
</evidence>
<feature type="transmembrane region" description="Helical" evidence="8">
    <location>
        <begin position="181"/>
        <end position="202"/>
    </location>
</feature>
<evidence type="ECO:0000256" key="3">
    <source>
        <dbReference type="ARBA" id="ARBA00022475"/>
    </source>
</evidence>
<reference evidence="10 11" key="1">
    <citation type="submission" date="2018-07" db="EMBL/GenBank/DDBJ databases">
        <title>The genomes of Aspergillus section Nigri reveals drivers in fungal speciation.</title>
        <authorList>
            <consortium name="DOE Joint Genome Institute"/>
            <person name="Vesth T.C."/>
            <person name="Nybo J."/>
            <person name="Theobald S."/>
            <person name="Brandl J."/>
            <person name="Frisvad J.C."/>
            <person name="Nielsen K.F."/>
            <person name="Lyhne E.K."/>
            <person name="Kogle M.E."/>
            <person name="Kuo A."/>
            <person name="Riley R."/>
            <person name="Clum A."/>
            <person name="Nolan M."/>
            <person name="Lipzen A."/>
            <person name="Salamov A."/>
            <person name="Henrissat B."/>
            <person name="Wiebenga A."/>
            <person name="De vries R.P."/>
            <person name="Grigoriev I.V."/>
            <person name="Mortensen U.H."/>
            <person name="Andersen M.R."/>
            <person name="Baker S.E."/>
        </authorList>
    </citation>
    <scope>NUCLEOTIDE SEQUENCE [LARGE SCALE GENOMIC DNA]</scope>
    <source>
        <strain evidence="10 11">CBS 139.54b</strain>
    </source>
</reference>
<dbReference type="InterPro" id="IPR036259">
    <property type="entry name" value="MFS_trans_sf"/>
</dbReference>
<dbReference type="GO" id="GO:0005886">
    <property type="term" value="C:plasma membrane"/>
    <property type="evidence" value="ECO:0007669"/>
    <property type="project" value="UniProtKB-SubCell"/>
</dbReference>
<dbReference type="RefSeq" id="XP_026625477.1">
    <property type="nucleotide sequence ID" value="XM_026769159.1"/>
</dbReference>
<evidence type="ECO:0000256" key="1">
    <source>
        <dbReference type="ARBA" id="ARBA00004651"/>
    </source>
</evidence>
<keyword evidence="11" id="KW-1185">Reference proteome</keyword>
<evidence type="ECO:0000256" key="6">
    <source>
        <dbReference type="ARBA" id="ARBA00023136"/>
    </source>
</evidence>
<dbReference type="CDD" id="cd17323">
    <property type="entry name" value="MFS_Tpo1_MDR_like"/>
    <property type="match status" value="1"/>
</dbReference>
<comment type="similarity">
    <text evidence="2">Belongs to the major facilitator superfamily.</text>
</comment>
<evidence type="ECO:0000313" key="10">
    <source>
        <dbReference type="EMBL" id="RDH32455.1"/>
    </source>
</evidence>
<protein>
    <submittedName>
        <fullName evidence="10">MFS general substrate transporter</fullName>
    </submittedName>
</protein>
<dbReference type="InterPro" id="IPR011701">
    <property type="entry name" value="MFS"/>
</dbReference>
<feature type="transmembrane region" description="Helical" evidence="8">
    <location>
        <begin position="433"/>
        <end position="455"/>
    </location>
</feature>
<dbReference type="PROSITE" id="PS50850">
    <property type="entry name" value="MFS"/>
    <property type="match status" value="1"/>
</dbReference>
<dbReference type="Proteomes" id="UP000253729">
    <property type="component" value="Unassembled WGS sequence"/>
</dbReference>
<feature type="transmembrane region" description="Helical" evidence="8">
    <location>
        <begin position="322"/>
        <end position="342"/>
    </location>
</feature>
<evidence type="ECO:0000256" key="8">
    <source>
        <dbReference type="SAM" id="Phobius"/>
    </source>
</evidence>
<proteinExistence type="inferred from homology"/>
<feature type="region of interest" description="Disordered" evidence="7">
    <location>
        <begin position="14"/>
        <end position="41"/>
    </location>
</feature>
<evidence type="ECO:0000256" key="5">
    <source>
        <dbReference type="ARBA" id="ARBA00022989"/>
    </source>
</evidence>
<dbReference type="Pfam" id="PF07690">
    <property type="entry name" value="MFS_1"/>
    <property type="match status" value="1"/>
</dbReference>
<comment type="subcellular location">
    <subcellularLocation>
        <location evidence="1">Cell membrane</location>
        <topology evidence="1">Multi-pass membrane protein</topology>
    </subcellularLocation>
</comment>
<evidence type="ECO:0000256" key="7">
    <source>
        <dbReference type="SAM" id="MobiDB-lite"/>
    </source>
</evidence>
<feature type="transmembrane region" description="Helical" evidence="8">
    <location>
        <begin position="461"/>
        <end position="482"/>
    </location>
</feature>
<dbReference type="FunFam" id="1.20.1250.20:FF:000082">
    <property type="entry name" value="MFS multidrug transporter, putative"/>
    <property type="match status" value="1"/>
</dbReference>
<organism evidence="10 11">
    <name type="scientific">Aspergillus welwitschiae</name>
    <dbReference type="NCBI Taxonomy" id="1341132"/>
    <lineage>
        <taxon>Eukaryota</taxon>
        <taxon>Fungi</taxon>
        <taxon>Dikarya</taxon>
        <taxon>Ascomycota</taxon>
        <taxon>Pezizomycotina</taxon>
        <taxon>Eurotiomycetes</taxon>
        <taxon>Eurotiomycetidae</taxon>
        <taxon>Eurotiales</taxon>
        <taxon>Aspergillaceae</taxon>
        <taxon>Aspergillus</taxon>
        <taxon>Aspergillus subgen. Circumdati</taxon>
    </lineage>
</organism>
<dbReference type="GeneID" id="38137515"/>
<dbReference type="PANTHER" id="PTHR23502">
    <property type="entry name" value="MAJOR FACILITATOR SUPERFAMILY"/>
    <property type="match status" value="1"/>
</dbReference>
<dbReference type="Gene3D" id="1.20.1250.20">
    <property type="entry name" value="MFS general substrate transporter like domains"/>
    <property type="match status" value="1"/>
</dbReference>
<accession>A0A3F3Q048</accession>
<keyword evidence="6 8" id="KW-0472">Membrane</keyword>
<keyword evidence="3" id="KW-1003">Cell membrane</keyword>
<dbReference type="AlphaFoldDB" id="A0A3F3Q048"/>
<feature type="transmembrane region" description="Helical" evidence="8">
    <location>
        <begin position="283"/>
        <end position="302"/>
    </location>
</feature>
<feature type="transmembrane region" description="Helical" evidence="8">
    <location>
        <begin position="120"/>
        <end position="138"/>
    </location>
</feature>
<name>A0A3F3Q048_9EURO</name>
<dbReference type="InterPro" id="IPR020846">
    <property type="entry name" value="MFS_dom"/>
</dbReference>
<feature type="transmembrane region" description="Helical" evidence="8">
    <location>
        <begin position="368"/>
        <end position="389"/>
    </location>
</feature>
<evidence type="ECO:0000256" key="4">
    <source>
        <dbReference type="ARBA" id="ARBA00022692"/>
    </source>
</evidence>
<dbReference type="STRING" id="1341132.A0A3F3Q048"/>
<evidence type="ECO:0000313" key="11">
    <source>
        <dbReference type="Proteomes" id="UP000253729"/>
    </source>
</evidence>
<feature type="transmembrane region" description="Helical" evidence="8">
    <location>
        <begin position="51"/>
        <end position="75"/>
    </location>
</feature>
<feature type="transmembrane region" description="Helical" evidence="8">
    <location>
        <begin position="87"/>
        <end position="108"/>
    </location>
</feature>